<organism evidence="3 4">
    <name type="scientific">Fodinibius halophilus</name>
    <dbReference type="NCBI Taxonomy" id="1736908"/>
    <lineage>
        <taxon>Bacteria</taxon>
        <taxon>Pseudomonadati</taxon>
        <taxon>Balneolota</taxon>
        <taxon>Balneolia</taxon>
        <taxon>Balneolales</taxon>
        <taxon>Balneolaceae</taxon>
        <taxon>Fodinibius</taxon>
    </lineage>
</organism>
<evidence type="ECO:0000313" key="4">
    <source>
        <dbReference type="Proteomes" id="UP000479132"/>
    </source>
</evidence>
<proteinExistence type="predicted"/>
<dbReference type="InterPro" id="IPR014710">
    <property type="entry name" value="RmlC-like_jellyroll"/>
</dbReference>
<feature type="signal peptide" evidence="1">
    <location>
        <begin position="1"/>
        <end position="24"/>
    </location>
</feature>
<protein>
    <submittedName>
        <fullName evidence="3">Cupin domain-containing protein</fullName>
    </submittedName>
</protein>
<dbReference type="EMBL" id="JAALLS010000010">
    <property type="protein sequence ID" value="NGP88505.1"/>
    <property type="molecule type" value="Genomic_DNA"/>
</dbReference>
<dbReference type="RefSeq" id="WP_165268300.1">
    <property type="nucleotide sequence ID" value="NZ_JAALLS010000010.1"/>
</dbReference>
<comment type="caution">
    <text evidence="3">The sequence shown here is derived from an EMBL/GenBank/DDBJ whole genome shotgun (WGS) entry which is preliminary data.</text>
</comment>
<dbReference type="AlphaFoldDB" id="A0A6M1T5G1"/>
<evidence type="ECO:0000259" key="2">
    <source>
        <dbReference type="Pfam" id="PF12973"/>
    </source>
</evidence>
<dbReference type="Gene3D" id="2.60.120.10">
    <property type="entry name" value="Jelly Rolls"/>
    <property type="match status" value="1"/>
</dbReference>
<reference evidence="3 4" key="1">
    <citation type="submission" date="2020-02" db="EMBL/GenBank/DDBJ databases">
        <title>Aliifodinibius halophilus 2W32, complete genome.</title>
        <authorList>
            <person name="Li Y."/>
            <person name="Wu S."/>
        </authorList>
    </citation>
    <scope>NUCLEOTIDE SEQUENCE [LARGE SCALE GENOMIC DNA]</scope>
    <source>
        <strain evidence="3 4">2W32</strain>
    </source>
</reference>
<dbReference type="InterPro" id="IPR011051">
    <property type="entry name" value="RmlC_Cupin_sf"/>
</dbReference>
<evidence type="ECO:0000313" key="3">
    <source>
        <dbReference type="EMBL" id="NGP88505.1"/>
    </source>
</evidence>
<evidence type="ECO:0000256" key="1">
    <source>
        <dbReference type="SAM" id="SignalP"/>
    </source>
</evidence>
<keyword evidence="4" id="KW-1185">Reference proteome</keyword>
<keyword evidence="1" id="KW-0732">Signal</keyword>
<sequence length="149" mass="16545">MYTNSSIFVTVVLTLLLFPTLLIAQDQGDAFVRSIDADKLEWGGCPEFMPKSCSIAVLQGDPAEPNADIFFKMEGNTEVPNHWHHSAERMVLVSGEMKVEYEGQKPEVIKTGSYAYGPPEKRHKAACISEESCVLFIAFEEPIDAFAVE</sequence>
<gene>
    <name evidence="3" type="ORF">G3569_09065</name>
</gene>
<accession>A0A6M1T5G1</accession>
<dbReference type="InterPro" id="IPR025979">
    <property type="entry name" value="ChrR-like_cupin_dom"/>
</dbReference>
<feature type="chain" id="PRO_5026881526" evidence="1">
    <location>
        <begin position="25"/>
        <end position="149"/>
    </location>
</feature>
<dbReference type="Proteomes" id="UP000479132">
    <property type="component" value="Unassembled WGS sequence"/>
</dbReference>
<feature type="domain" description="ChrR-like cupin" evidence="2">
    <location>
        <begin position="35"/>
        <end position="139"/>
    </location>
</feature>
<dbReference type="Pfam" id="PF12973">
    <property type="entry name" value="Cupin_7"/>
    <property type="match status" value="1"/>
</dbReference>
<dbReference type="SUPFAM" id="SSF51182">
    <property type="entry name" value="RmlC-like cupins"/>
    <property type="match status" value="1"/>
</dbReference>
<name>A0A6M1T5G1_9BACT</name>